<dbReference type="GO" id="GO:0004017">
    <property type="term" value="F:AMP kinase activity"/>
    <property type="evidence" value="ECO:0007669"/>
    <property type="project" value="UniProtKB-EC"/>
</dbReference>
<comment type="caution">
    <text evidence="7">The sequence shown here is derived from an EMBL/GenBank/DDBJ whole genome shotgun (WGS) entry which is preliminary data.</text>
</comment>
<protein>
    <recommendedName>
        <fullName evidence="6">Adenylate kinase</fullName>
        <ecNumber evidence="6">2.7.4.3</ecNumber>
    </recommendedName>
</protein>
<dbReference type="EMBL" id="PHFL01000010">
    <property type="protein sequence ID" value="RFM25101.1"/>
    <property type="molecule type" value="Genomic_DNA"/>
</dbReference>
<dbReference type="InterPro" id="IPR027417">
    <property type="entry name" value="P-loop_NTPase"/>
</dbReference>
<keyword evidence="3 6" id="KW-0547">Nucleotide-binding</keyword>
<evidence type="ECO:0000256" key="5">
    <source>
        <dbReference type="RuleBase" id="RU003330"/>
    </source>
</evidence>
<keyword evidence="2" id="KW-0545">Nucleotide biosynthesis</keyword>
<dbReference type="PRINTS" id="PR00094">
    <property type="entry name" value="ADENYLTKNASE"/>
</dbReference>
<evidence type="ECO:0000256" key="6">
    <source>
        <dbReference type="RuleBase" id="RU003331"/>
    </source>
</evidence>
<dbReference type="InterPro" id="IPR000850">
    <property type="entry name" value="Adenylat/UMP-CMP_kin"/>
</dbReference>
<comment type="catalytic activity">
    <reaction evidence="6">
        <text>AMP + ATP = 2 ADP</text>
        <dbReference type="Rhea" id="RHEA:12973"/>
        <dbReference type="ChEBI" id="CHEBI:30616"/>
        <dbReference type="ChEBI" id="CHEBI:456215"/>
        <dbReference type="ChEBI" id="CHEBI:456216"/>
        <dbReference type="EC" id="2.7.4.3"/>
    </reaction>
</comment>
<comment type="subcellular location">
    <subcellularLocation>
        <location evidence="6">Cytoplasm</location>
    </subcellularLocation>
</comment>
<sequence>MNTYHFPPKHWLELPNFLSAEEFKNLPPNANTCIIIEGMPYAGRHTQAQVMSEELNLPKFAFSEWVTKYPPENDEERQIIAECLRNGVYLPDNLRNKVADWALHEFYDKRHTEDEYYNRPFIMVGYPRTLEQAKHFQRFLETRRIYALVAVIEINSQEARRRMSESTVKRIGHESDKLPEVQLIRLGEYFLKTHGYLKWLLLTGKATGFKTCLDRSEYERRKHEFSEVIDRGDYVVLSRQDVSNMIMKFLGMFHFVQYCGA</sequence>
<name>A0A395M349_9BACT</name>
<dbReference type="Pfam" id="PF00406">
    <property type="entry name" value="ADK"/>
    <property type="match status" value="1"/>
</dbReference>
<evidence type="ECO:0000313" key="8">
    <source>
        <dbReference type="Proteomes" id="UP000266389"/>
    </source>
</evidence>
<keyword evidence="1 5" id="KW-0808">Transferase</keyword>
<dbReference type="AlphaFoldDB" id="A0A395M349"/>
<dbReference type="Gene3D" id="3.40.50.300">
    <property type="entry name" value="P-loop containing nucleotide triphosphate hydrolases"/>
    <property type="match status" value="1"/>
</dbReference>
<dbReference type="GO" id="GO:0005737">
    <property type="term" value="C:cytoplasm"/>
    <property type="evidence" value="ECO:0007669"/>
    <property type="project" value="UniProtKB-SubCell"/>
</dbReference>
<dbReference type="EC" id="2.7.4.3" evidence="6"/>
<keyword evidence="4 5" id="KW-0418">Kinase</keyword>
<organism evidence="7 8">
    <name type="scientific">Candidatus Thermochlorobacter aerophilus</name>
    <dbReference type="NCBI Taxonomy" id="1868324"/>
    <lineage>
        <taxon>Bacteria</taxon>
        <taxon>Pseudomonadati</taxon>
        <taxon>Chlorobiota</taxon>
        <taxon>Chlorobiia</taxon>
        <taxon>Chlorobiales</taxon>
        <taxon>Candidatus Thermochlorobacteriaceae</taxon>
        <taxon>Candidatus Thermochlorobacter</taxon>
    </lineage>
</organism>
<proteinExistence type="inferred from homology"/>
<reference evidence="7 8" key="1">
    <citation type="journal article" date="2011" name="ISME J.">
        <title>Community ecology of hot spring cyanobacterial mats: predominant populations and their functional potential.</title>
        <authorList>
            <person name="Klatt C.G."/>
            <person name="Wood J.M."/>
            <person name="Rusch D.B."/>
            <person name="Bateson M.M."/>
            <person name="Hamamura N."/>
            <person name="Heidelberg J.F."/>
            <person name="Grossman A.R."/>
            <person name="Bhaya D."/>
            <person name="Cohan F.M."/>
            <person name="Kuhl M."/>
            <person name="Bryant D.A."/>
            <person name="Ward D.M."/>
        </authorList>
    </citation>
    <scope>NUCLEOTIDE SEQUENCE [LARGE SCALE GENOMIC DNA]</scope>
    <source>
        <strain evidence="7">OS</strain>
    </source>
</reference>
<accession>A0A395M349</accession>
<comment type="subunit">
    <text evidence="6">Monomer.</text>
</comment>
<evidence type="ECO:0000256" key="4">
    <source>
        <dbReference type="ARBA" id="ARBA00022777"/>
    </source>
</evidence>
<keyword evidence="6" id="KW-0067">ATP-binding</keyword>
<comment type="similarity">
    <text evidence="5">Belongs to the adenylate kinase family.</text>
</comment>
<evidence type="ECO:0000313" key="7">
    <source>
        <dbReference type="EMBL" id="RFM25101.1"/>
    </source>
</evidence>
<dbReference type="Proteomes" id="UP000266389">
    <property type="component" value="Unassembled WGS sequence"/>
</dbReference>
<dbReference type="GO" id="GO:0005524">
    <property type="term" value="F:ATP binding"/>
    <property type="evidence" value="ECO:0007669"/>
    <property type="project" value="UniProtKB-KW"/>
</dbReference>
<evidence type="ECO:0000256" key="1">
    <source>
        <dbReference type="ARBA" id="ARBA00022679"/>
    </source>
</evidence>
<dbReference type="SUPFAM" id="SSF52540">
    <property type="entry name" value="P-loop containing nucleoside triphosphate hydrolases"/>
    <property type="match status" value="1"/>
</dbReference>
<gene>
    <name evidence="7" type="ORF">D0433_02710</name>
</gene>
<evidence type="ECO:0000256" key="2">
    <source>
        <dbReference type="ARBA" id="ARBA00022727"/>
    </source>
</evidence>
<evidence type="ECO:0000256" key="3">
    <source>
        <dbReference type="ARBA" id="ARBA00022741"/>
    </source>
</evidence>